<feature type="compositionally biased region" description="Pro residues" evidence="1">
    <location>
        <begin position="220"/>
        <end position="231"/>
    </location>
</feature>
<dbReference type="Proteomes" id="UP000054549">
    <property type="component" value="Unassembled WGS sequence"/>
</dbReference>
<dbReference type="STRING" id="946122.A0A0C2XK54"/>
<sequence>MPHMPSPLDPFALIAPDPSFLPIPPPESHLILGEMLNDIAKTAATAGDACRMGHHEEALSSRVDELKLRIRKVSDMLSIMTVNNRSFPPPFHHTDLGRKRCALDTDEHRIAKALKREPPDDMSPIVISTSRPTTPSFPDFPPFQTTVDLTTAINAPLVSASPTFPDFSTPWCDAVVSHRPILAPAPDSIPIQEVDVLTDAAQPEYNFGYINPYPENWPCAPNPTPSDPLPPAWQSDPVPTSPVVSETPSTRPSTTRATSSDDDEEDGSTSEDGDSKADKNLSLLSEIPPTSSGSDVPQEYRAEVDRIFFDYLNRICSNLDATDSKGEPIHQTLMAKKMQRLDESPDFRPFKFRIQAFTLAFLEELARQGYPEEKIPMKKIRNYLWRQPYILRFNEDGKKAKSKGNHIWNIEAKKAGDGKWEFRPFHRKLSGSPPSVAYCGLKWSWSPRVWDPQASFQNVPVKYSSPSLPSWLSWKDDVLSGTPPPNAEDSTIIVHANYVLDGQEGQLSHTFTVTIAPVSAVAVGDVSSHPRPRRPSIAGAAPRRSASDSFLCQTSKRSSKTRSNTTVSSTGAYIAHNKAASTTAATGALTDDDADFVLESPDKRVIRVLQQAAQKVIMEAESQFYIPEKQEALGDLAKQKHVLELTVDAYDRELSGQSHTQTRRLAVAAQHVVVQAAHTVIADKTGGTVVLESEVTAIQSVTVSELSDATQDAIAEAVKIKGTATNDVDIIVTATSILKARAPGSPTSSLEALPAMSTPPSPTKMIPSPLSTSPGLGYTPNLSTLPEYI</sequence>
<dbReference type="SUPFAM" id="SSF49313">
    <property type="entry name" value="Cadherin-like"/>
    <property type="match status" value="1"/>
</dbReference>
<feature type="region of interest" description="Disordered" evidence="1">
    <location>
        <begin position="523"/>
        <end position="568"/>
    </location>
</feature>
<evidence type="ECO:0000313" key="3">
    <source>
        <dbReference type="Proteomes" id="UP000054549"/>
    </source>
</evidence>
<proteinExistence type="predicted"/>
<feature type="region of interest" description="Disordered" evidence="1">
    <location>
        <begin position="218"/>
        <end position="298"/>
    </location>
</feature>
<dbReference type="InParanoid" id="A0A0C2XK54"/>
<reference evidence="2 3" key="1">
    <citation type="submission" date="2014-04" db="EMBL/GenBank/DDBJ databases">
        <title>Evolutionary Origins and Diversification of the Mycorrhizal Mutualists.</title>
        <authorList>
            <consortium name="DOE Joint Genome Institute"/>
            <consortium name="Mycorrhizal Genomics Consortium"/>
            <person name="Kohler A."/>
            <person name="Kuo A."/>
            <person name="Nagy L.G."/>
            <person name="Floudas D."/>
            <person name="Copeland A."/>
            <person name="Barry K.W."/>
            <person name="Cichocki N."/>
            <person name="Veneault-Fourrey C."/>
            <person name="LaButti K."/>
            <person name="Lindquist E.A."/>
            <person name="Lipzen A."/>
            <person name="Lundell T."/>
            <person name="Morin E."/>
            <person name="Murat C."/>
            <person name="Riley R."/>
            <person name="Ohm R."/>
            <person name="Sun H."/>
            <person name="Tunlid A."/>
            <person name="Henrissat B."/>
            <person name="Grigoriev I.V."/>
            <person name="Hibbett D.S."/>
            <person name="Martin F."/>
        </authorList>
    </citation>
    <scope>NUCLEOTIDE SEQUENCE [LARGE SCALE GENOMIC DNA]</scope>
    <source>
        <strain evidence="2 3">Koide BX008</strain>
    </source>
</reference>
<evidence type="ECO:0000256" key="1">
    <source>
        <dbReference type="SAM" id="MobiDB-lite"/>
    </source>
</evidence>
<dbReference type="OrthoDB" id="5593376at2759"/>
<dbReference type="GO" id="GO:0005509">
    <property type="term" value="F:calcium ion binding"/>
    <property type="evidence" value="ECO:0007669"/>
    <property type="project" value="InterPro"/>
</dbReference>
<organism evidence="2 3">
    <name type="scientific">Amanita muscaria (strain Koide BX008)</name>
    <dbReference type="NCBI Taxonomy" id="946122"/>
    <lineage>
        <taxon>Eukaryota</taxon>
        <taxon>Fungi</taxon>
        <taxon>Dikarya</taxon>
        <taxon>Basidiomycota</taxon>
        <taxon>Agaricomycotina</taxon>
        <taxon>Agaricomycetes</taxon>
        <taxon>Agaricomycetidae</taxon>
        <taxon>Agaricales</taxon>
        <taxon>Pluteineae</taxon>
        <taxon>Amanitaceae</taxon>
        <taxon>Amanita</taxon>
    </lineage>
</organism>
<keyword evidence="3" id="KW-1185">Reference proteome</keyword>
<feature type="region of interest" description="Disordered" evidence="1">
    <location>
        <begin position="742"/>
        <end position="762"/>
    </location>
</feature>
<dbReference type="EMBL" id="KN818225">
    <property type="protein sequence ID" value="KIL69891.1"/>
    <property type="molecule type" value="Genomic_DNA"/>
</dbReference>
<dbReference type="GO" id="GO:0016020">
    <property type="term" value="C:membrane"/>
    <property type="evidence" value="ECO:0007669"/>
    <property type="project" value="InterPro"/>
</dbReference>
<name>A0A0C2XK54_AMAMK</name>
<dbReference type="HOGENOM" id="CLU_355618_0_0_1"/>
<dbReference type="InterPro" id="IPR015919">
    <property type="entry name" value="Cadherin-like_sf"/>
</dbReference>
<feature type="compositionally biased region" description="Low complexity" evidence="1">
    <location>
        <begin position="235"/>
        <end position="258"/>
    </location>
</feature>
<gene>
    <name evidence="2" type="ORF">M378DRAFT_713334</name>
</gene>
<accession>A0A0C2XK54</accession>
<protein>
    <submittedName>
        <fullName evidence="2">Uncharacterized protein</fullName>
    </submittedName>
</protein>
<evidence type="ECO:0000313" key="2">
    <source>
        <dbReference type="EMBL" id="KIL69891.1"/>
    </source>
</evidence>
<dbReference type="AlphaFoldDB" id="A0A0C2XK54"/>
<feature type="compositionally biased region" description="Acidic residues" evidence="1">
    <location>
        <begin position="260"/>
        <end position="272"/>
    </location>
</feature>